<accession>A0A4Q0YM06</accession>
<dbReference type="EMBL" id="PEIB01000033">
    <property type="protein sequence ID" value="RXJ71736.1"/>
    <property type="molecule type" value="Genomic_DNA"/>
</dbReference>
<comment type="caution">
    <text evidence="2">The sequence shown here is derived from an EMBL/GenBank/DDBJ whole genome shotgun (WGS) entry which is preliminary data.</text>
</comment>
<dbReference type="AlphaFoldDB" id="A0A4Q0YM06"/>
<keyword evidence="1" id="KW-0812">Transmembrane</keyword>
<keyword evidence="1" id="KW-0472">Membrane</keyword>
<evidence type="ECO:0000256" key="1">
    <source>
        <dbReference type="SAM" id="Phobius"/>
    </source>
</evidence>
<reference evidence="2 3" key="1">
    <citation type="submission" date="2017-10" db="EMBL/GenBank/DDBJ databases">
        <title>Nyctiphanis sp. nov., isolated from the stomach of the euphausiid Nyctiphanes simplex (Hansen, 1911) in the Gulf of California.</title>
        <authorList>
            <person name="Gomez-Gil B."/>
            <person name="Aguilar-Mendez M."/>
            <person name="Lopez-Cortes A."/>
            <person name="Gomez-Gutierrez J."/>
            <person name="Roque A."/>
            <person name="Lang E."/>
            <person name="Gonzalez-Castillo A."/>
        </authorList>
    </citation>
    <scope>NUCLEOTIDE SEQUENCE [LARGE SCALE GENOMIC DNA]</scope>
    <source>
        <strain evidence="2 3">CAIM 600</strain>
    </source>
</reference>
<evidence type="ECO:0000313" key="2">
    <source>
        <dbReference type="EMBL" id="RXJ71736.1"/>
    </source>
</evidence>
<evidence type="ECO:0008006" key="4">
    <source>
        <dbReference type="Google" id="ProtNLM"/>
    </source>
</evidence>
<keyword evidence="1" id="KW-1133">Transmembrane helix</keyword>
<feature type="transmembrane region" description="Helical" evidence="1">
    <location>
        <begin position="12"/>
        <end position="28"/>
    </location>
</feature>
<proteinExistence type="predicted"/>
<name>A0A4Q0YM06_9GAMM</name>
<sequence>MLQLAFQGMKLGLIAFWAVFILSIFSFLPEGWNIPVTLIGIALLVIHFLEHVAVKYNSNKETSFVQTMIFGFLHWLPILRRQ</sequence>
<protein>
    <recommendedName>
        <fullName evidence="4">DUF1145 domain-containing protein</fullName>
    </recommendedName>
</protein>
<dbReference type="Proteomes" id="UP000290287">
    <property type="component" value="Unassembled WGS sequence"/>
</dbReference>
<organism evidence="2 3">
    <name type="scientific">Veronia nyctiphanis</name>
    <dbReference type="NCBI Taxonomy" id="1278244"/>
    <lineage>
        <taxon>Bacteria</taxon>
        <taxon>Pseudomonadati</taxon>
        <taxon>Pseudomonadota</taxon>
        <taxon>Gammaproteobacteria</taxon>
        <taxon>Vibrionales</taxon>
        <taxon>Vibrionaceae</taxon>
        <taxon>Veronia</taxon>
    </lineage>
</organism>
<evidence type="ECO:0000313" key="3">
    <source>
        <dbReference type="Proteomes" id="UP000290287"/>
    </source>
</evidence>
<dbReference type="OrthoDB" id="6227845at2"/>
<gene>
    <name evidence="2" type="ORF">CS022_20015</name>
</gene>
<dbReference type="RefSeq" id="WP_129123710.1">
    <property type="nucleotide sequence ID" value="NZ_PEIB01000033.1"/>
</dbReference>
<keyword evidence="3" id="KW-1185">Reference proteome</keyword>
<feature type="transmembrane region" description="Helical" evidence="1">
    <location>
        <begin position="34"/>
        <end position="54"/>
    </location>
</feature>